<dbReference type="EMBL" id="BSPK01000117">
    <property type="protein sequence ID" value="GLS67881.1"/>
    <property type="molecule type" value="Genomic_DNA"/>
</dbReference>
<evidence type="ECO:0000313" key="1">
    <source>
        <dbReference type="EMBL" id="GLS67881.1"/>
    </source>
</evidence>
<accession>A0ABQ6DUQ8</accession>
<sequence>MPYLLEAGMGTIQERKRKDGSTGYHAQVVVKKAGATHRETRTFDRRPAARAWFETR</sequence>
<evidence type="ECO:0008006" key="3">
    <source>
        <dbReference type="Google" id="ProtNLM"/>
    </source>
</evidence>
<keyword evidence="2" id="KW-1185">Reference proteome</keyword>
<proteinExistence type="predicted"/>
<dbReference type="Proteomes" id="UP001156856">
    <property type="component" value="Unassembled WGS sequence"/>
</dbReference>
<protein>
    <recommendedName>
        <fullName evidence="3">Integrase</fullName>
    </recommendedName>
</protein>
<name>A0ABQ6DUQ8_9HYPH</name>
<organism evidence="1 2">
    <name type="scientific">Methylobacterium oxalidis</name>
    <dbReference type="NCBI Taxonomy" id="944322"/>
    <lineage>
        <taxon>Bacteria</taxon>
        <taxon>Pseudomonadati</taxon>
        <taxon>Pseudomonadota</taxon>
        <taxon>Alphaproteobacteria</taxon>
        <taxon>Hyphomicrobiales</taxon>
        <taxon>Methylobacteriaceae</taxon>
        <taxon>Methylobacterium</taxon>
    </lineage>
</organism>
<gene>
    <name evidence="1" type="ORF">GCM10007888_62660</name>
</gene>
<evidence type="ECO:0000313" key="2">
    <source>
        <dbReference type="Proteomes" id="UP001156856"/>
    </source>
</evidence>
<reference evidence="2" key="1">
    <citation type="journal article" date="2019" name="Int. J. Syst. Evol. Microbiol.">
        <title>The Global Catalogue of Microorganisms (GCM) 10K type strain sequencing project: providing services to taxonomists for standard genome sequencing and annotation.</title>
        <authorList>
            <consortium name="The Broad Institute Genomics Platform"/>
            <consortium name="The Broad Institute Genome Sequencing Center for Infectious Disease"/>
            <person name="Wu L."/>
            <person name="Ma J."/>
        </authorList>
    </citation>
    <scope>NUCLEOTIDE SEQUENCE [LARGE SCALE GENOMIC DNA]</scope>
    <source>
        <strain evidence="2">NBRC 107715</strain>
    </source>
</reference>
<comment type="caution">
    <text evidence="1">The sequence shown here is derived from an EMBL/GenBank/DDBJ whole genome shotgun (WGS) entry which is preliminary data.</text>
</comment>